<dbReference type="Gene3D" id="1.20.1250.20">
    <property type="entry name" value="MFS general substrate transporter like domains"/>
    <property type="match status" value="1"/>
</dbReference>
<evidence type="ECO:0000256" key="3">
    <source>
        <dbReference type="ARBA" id="ARBA00022989"/>
    </source>
</evidence>
<evidence type="ECO:0000256" key="1">
    <source>
        <dbReference type="ARBA" id="ARBA00004141"/>
    </source>
</evidence>
<dbReference type="CDD" id="cd06174">
    <property type="entry name" value="MFS"/>
    <property type="match status" value="1"/>
</dbReference>
<protein>
    <recommendedName>
        <fullName evidence="11">Major facilitator superfamily (MFS) profile domain-containing protein</fullName>
    </recommendedName>
</protein>
<feature type="compositionally biased region" description="Polar residues" evidence="5">
    <location>
        <begin position="299"/>
        <end position="314"/>
    </location>
</feature>
<evidence type="ECO:0008006" key="11">
    <source>
        <dbReference type="Google" id="ProtNLM"/>
    </source>
</evidence>
<sequence length="557" mass="60909">METVGDIDRQDERTPLLQHNGSQSPPEYQRRSSTTSNVTDPLETPIIDCEAGSSSPHNTSRRRLVILISFVLGMFVLESGDQLLKPAMVRIYEDTICRNYYATQQHELFPAGEDVPEEKCKIAPVQTELAFIRGLEPVFDAIPSLLVAIPLGMVADNPKIGRKPVFLAALMGPFCQMIWAIIVNRFSDIFPIRFVWFGSLFLITGGLSVINALLYTMIIDVTTPSERASTFFTMQLVGSYGPGLIMPLITTRIMESSGNWTSVACGISLATCGYIMMSTVPETISFHNSDKDAQPEPTIDTTAAESDSINSESTIPPEKQSIWFRCKAQFSEFIDSSSFVFHSPHLRILVCSLMMCMLSLTRALETLLYYASARYGITIAKANLLNTVNAAVCMSVLFCLPFASAYLTGTIGISSQRKDLLIAQISVVLLAIGWYIVGLAPTLPFAIVGLVVYTLGSGFSGSVRSLAASFVEPHHQARLNSFIAIMTAIGNFVGSPLLAGLYGWGVSTGNPFWFGLPFVGLGSVFVVVGFALWFRLKLPEEGGVVVVDEDEEVFLRS</sequence>
<dbReference type="Proteomes" id="UP000480548">
    <property type="component" value="Unassembled WGS sequence"/>
</dbReference>
<feature type="transmembrane region" description="Helical" evidence="6">
    <location>
        <begin position="511"/>
        <end position="534"/>
    </location>
</feature>
<evidence type="ECO:0000256" key="5">
    <source>
        <dbReference type="SAM" id="MobiDB-lite"/>
    </source>
</evidence>
<feature type="transmembrane region" description="Helical" evidence="6">
    <location>
        <begin position="420"/>
        <end position="437"/>
    </location>
</feature>
<feature type="compositionally biased region" description="Polar residues" evidence="5">
    <location>
        <begin position="17"/>
        <end position="39"/>
    </location>
</feature>
<feature type="transmembrane region" description="Helical" evidence="6">
    <location>
        <begin position="443"/>
        <end position="467"/>
    </location>
</feature>
<dbReference type="GO" id="GO:0016020">
    <property type="term" value="C:membrane"/>
    <property type="evidence" value="ECO:0007669"/>
    <property type="project" value="UniProtKB-SubCell"/>
</dbReference>
<evidence type="ECO:0000256" key="4">
    <source>
        <dbReference type="ARBA" id="ARBA00023136"/>
    </source>
</evidence>
<evidence type="ECO:0000256" key="6">
    <source>
        <dbReference type="SAM" id="Phobius"/>
    </source>
</evidence>
<keyword evidence="4 6" id="KW-0472">Membrane</keyword>
<evidence type="ECO:0000313" key="8">
    <source>
        <dbReference type="EMBL" id="KAF3130037.1"/>
    </source>
</evidence>
<keyword evidence="2 6" id="KW-0812">Transmembrane</keyword>
<name>A0A7C8JWM9_ORBOL</name>
<feature type="transmembrane region" description="Helical" evidence="6">
    <location>
        <begin position="479"/>
        <end position="505"/>
    </location>
</feature>
<feature type="transmembrane region" description="Helical" evidence="6">
    <location>
        <begin position="165"/>
        <end position="182"/>
    </location>
</feature>
<feature type="transmembrane region" description="Helical" evidence="6">
    <location>
        <begin position="346"/>
        <end position="364"/>
    </location>
</feature>
<feature type="compositionally biased region" description="Basic and acidic residues" evidence="5">
    <location>
        <begin position="1"/>
        <end position="14"/>
    </location>
</feature>
<organism evidence="8 10">
    <name type="scientific">Orbilia oligospora</name>
    <name type="common">Nematode-trapping fungus</name>
    <name type="synonym">Arthrobotrys oligospora</name>
    <dbReference type="NCBI Taxonomy" id="2813651"/>
    <lineage>
        <taxon>Eukaryota</taxon>
        <taxon>Fungi</taxon>
        <taxon>Dikarya</taxon>
        <taxon>Ascomycota</taxon>
        <taxon>Pezizomycotina</taxon>
        <taxon>Orbiliomycetes</taxon>
        <taxon>Orbiliales</taxon>
        <taxon>Orbiliaceae</taxon>
        <taxon>Orbilia</taxon>
    </lineage>
</organism>
<feature type="transmembrane region" description="Helical" evidence="6">
    <location>
        <begin position="194"/>
        <end position="218"/>
    </location>
</feature>
<evidence type="ECO:0000256" key="2">
    <source>
        <dbReference type="ARBA" id="ARBA00022692"/>
    </source>
</evidence>
<evidence type="ECO:0000313" key="10">
    <source>
        <dbReference type="Proteomes" id="UP000480548"/>
    </source>
</evidence>
<feature type="region of interest" description="Disordered" evidence="5">
    <location>
        <begin position="289"/>
        <end position="315"/>
    </location>
</feature>
<dbReference type="EMBL" id="WIQZ01000057">
    <property type="protein sequence ID" value="KAF3130037.1"/>
    <property type="molecule type" value="Genomic_DNA"/>
</dbReference>
<dbReference type="GO" id="GO:0022857">
    <property type="term" value="F:transmembrane transporter activity"/>
    <property type="evidence" value="ECO:0007669"/>
    <property type="project" value="InterPro"/>
</dbReference>
<evidence type="ECO:0000313" key="7">
    <source>
        <dbReference type="EMBL" id="KAF3097756.1"/>
    </source>
</evidence>
<dbReference type="InterPro" id="IPR011701">
    <property type="entry name" value="MFS"/>
</dbReference>
<keyword evidence="3 6" id="KW-1133">Transmembrane helix</keyword>
<dbReference type="AlphaFoldDB" id="A0A7C8JWM9"/>
<proteinExistence type="predicted"/>
<dbReference type="PANTHER" id="PTHR23507">
    <property type="entry name" value="ZGC:174356"/>
    <property type="match status" value="1"/>
</dbReference>
<gene>
    <name evidence="7" type="ORF">TWF102_006268</name>
    <name evidence="8" type="ORF">TWF703_008376</name>
</gene>
<reference evidence="9 10" key="1">
    <citation type="submission" date="2019-06" db="EMBL/GenBank/DDBJ databases">
        <authorList>
            <person name="Palmer J.M."/>
        </authorList>
    </citation>
    <scope>NUCLEOTIDE SEQUENCE [LARGE SCALE GENOMIC DNA]</scope>
    <source>
        <strain evidence="7 9">TWF102</strain>
        <strain evidence="8 10">TWF703</strain>
    </source>
</reference>
<feature type="region of interest" description="Disordered" evidence="5">
    <location>
        <begin position="1"/>
        <end position="57"/>
    </location>
</feature>
<feature type="transmembrane region" description="Helical" evidence="6">
    <location>
        <begin position="384"/>
        <end position="408"/>
    </location>
</feature>
<dbReference type="EMBL" id="WIQW01000033">
    <property type="protein sequence ID" value="KAF3097756.1"/>
    <property type="molecule type" value="Genomic_DNA"/>
</dbReference>
<dbReference type="PANTHER" id="PTHR23507:SF1">
    <property type="entry name" value="FI18259P1-RELATED"/>
    <property type="match status" value="1"/>
</dbReference>
<comment type="caution">
    <text evidence="8">The sequence shown here is derived from an EMBL/GenBank/DDBJ whole genome shotgun (WGS) entry which is preliminary data.</text>
</comment>
<feature type="transmembrane region" description="Helical" evidence="6">
    <location>
        <begin position="230"/>
        <end position="249"/>
    </location>
</feature>
<dbReference type="Pfam" id="PF07690">
    <property type="entry name" value="MFS_1"/>
    <property type="match status" value="1"/>
</dbReference>
<comment type="subcellular location">
    <subcellularLocation>
        <location evidence="1">Membrane</location>
        <topology evidence="1">Multi-pass membrane protein</topology>
    </subcellularLocation>
</comment>
<evidence type="ECO:0000313" key="9">
    <source>
        <dbReference type="Proteomes" id="UP000475325"/>
    </source>
</evidence>
<dbReference type="InterPro" id="IPR036259">
    <property type="entry name" value="MFS_trans_sf"/>
</dbReference>
<accession>A0A7C8JWM9</accession>
<dbReference type="Proteomes" id="UP000475325">
    <property type="component" value="Unassembled WGS sequence"/>
</dbReference>
<dbReference type="SUPFAM" id="SSF103473">
    <property type="entry name" value="MFS general substrate transporter"/>
    <property type="match status" value="1"/>
</dbReference>